<evidence type="ECO:0000256" key="1">
    <source>
        <dbReference type="SAM" id="MobiDB-lite"/>
    </source>
</evidence>
<sequence>MMWYLYGCSSDAEQLEKQQLSILPVKTALLQGISLFKDPTNFLTCPVFALAAALLMQTAPFHQADQKVARVLSGWNPKDGARHLSLRALEEPNFSRALKLQALLFANTLGFADPALNLDEELAEVLTATLMMHYPDMLLLADSSAFIVRMRESLAALAIGEAELLAWSVAIRRAFTPSPAPAESHDSSAQYTALVDLLKKQSEQINILILQNKRIEERLLAVETPKATSERPLSDSRGDTVRRDGSMPEVAQTTAQLSRVARPKKKGLQLLSAIWYEWFTADPRLYRSRSVKKTTLYEFRHIAGYMMLFLSSGFKLDASSPAFKSEVLELGEEAQTHALAFLKTNGSSVFAAGTALKALRKLHKAGKLDTHIALFHERVHSGSIVDPTPSSALPSFISQSRNLQIRTNTTYRHS</sequence>
<organism evidence="2 3">
    <name type="scientific">Phytophthora palmivora</name>
    <dbReference type="NCBI Taxonomy" id="4796"/>
    <lineage>
        <taxon>Eukaryota</taxon>
        <taxon>Sar</taxon>
        <taxon>Stramenopiles</taxon>
        <taxon>Oomycota</taxon>
        <taxon>Peronosporomycetes</taxon>
        <taxon>Peronosporales</taxon>
        <taxon>Peronosporaceae</taxon>
        <taxon>Phytophthora</taxon>
    </lineage>
</organism>
<dbReference type="AlphaFoldDB" id="A0A2P4X7I4"/>
<reference evidence="2 3" key="1">
    <citation type="journal article" date="2017" name="Genome Biol. Evol.">
        <title>Phytophthora megakarya and P. palmivora, closely related causal agents of cacao black pod rot, underwent increases in genome sizes and gene numbers by different mechanisms.</title>
        <authorList>
            <person name="Ali S.S."/>
            <person name="Shao J."/>
            <person name="Lary D.J."/>
            <person name="Kronmiller B."/>
            <person name="Shen D."/>
            <person name="Strem M.D."/>
            <person name="Amoako-Attah I."/>
            <person name="Akrofi A.Y."/>
            <person name="Begoude B.A."/>
            <person name="Ten Hoopen G.M."/>
            <person name="Coulibaly K."/>
            <person name="Kebe B.I."/>
            <person name="Melnick R.L."/>
            <person name="Guiltinan M.J."/>
            <person name="Tyler B.M."/>
            <person name="Meinhardt L.W."/>
            <person name="Bailey B.A."/>
        </authorList>
    </citation>
    <scope>NUCLEOTIDE SEQUENCE [LARGE SCALE GENOMIC DNA]</scope>
    <source>
        <strain evidence="3">sbr112.9</strain>
    </source>
</reference>
<evidence type="ECO:0000313" key="2">
    <source>
        <dbReference type="EMBL" id="POM61507.1"/>
    </source>
</evidence>
<dbReference type="Proteomes" id="UP000237271">
    <property type="component" value="Unassembled WGS sequence"/>
</dbReference>
<gene>
    <name evidence="2" type="ORF">PHPALM_29458</name>
</gene>
<evidence type="ECO:0000313" key="3">
    <source>
        <dbReference type="Proteomes" id="UP000237271"/>
    </source>
</evidence>
<comment type="caution">
    <text evidence="2">The sequence shown here is derived from an EMBL/GenBank/DDBJ whole genome shotgun (WGS) entry which is preliminary data.</text>
</comment>
<name>A0A2P4X7I4_9STRA</name>
<dbReference type="OrthoDB" id="126674at2759"/>
<feature type="region of interest" description="Disordered" evidence="1">
    <location>
        <begin position="226"/>
        <end position="249"/>
    </location>
</feature>
<accession>A0A2P4X7I4</accession>
<proteinExistence type="predicted"/>
<protein>
    <submittedName>
        <fullName evidence="2">Uncharacterized protein</fullName>
    </submittedName>
</protein>
<keyword evidence="3" id="KW-1185">Reference proteome</keyword>
<feature type="compositionally biased region" description="Basic and acidic residues" evidence="1">
    <location>
        <begin position="228"/>
        <end position="246"/>
    </location>
</feature>
<dbReference type="EMBL" id="NCKW01015945">
    <property type="protein sequence ID" value="POM61507.1"/>
    <property type="molecule type" value="Genomic_DNA"/>
</dbReference>